<dbReference type="PANTHER" id="PTHR42837:SF2">
    <property type="entry name" value="MEMBRANE METALLOPROTEASE ARASP2, CHLOROPLASTIC-RELATED"/>
    <property type="match status" value="1"/>
</dbReference>
<proteinExistence type="inferred from homology"/>
<evidence type="ECO:0000256" key="6">
    <source>
        <dbReference type="ARBA" id="ARBA00022801"/>
    </source>
</evidence>
<feature type="transmembrane region" description="Helical" evidence="11">
    <location>
        <begin position="343"/>
        <end position="361"/>
    </location>
</feature>
<evidence type="ECO:0000256" key="2">
    <source>
        <dbReference type="ARBA" id="ARBA00004141"/>
    </source>
</evidence>
<feature type="domain" description="Peptidase M50" evidence="12">
    <location>
        <begin position="7"/>
        <end position="355"/>
    </location>
</feature>
<evidence type="ECO:0000313" key="14">
    <source>
        <dbReference type="EMBL" id="OGD96158.1"/>
    </source>
</evidence>
<keyword evidence="5 11" id="KW-0812">Transmembrane</keyword>
<evidence type="ECO:0000256" key="3">
    <source>
        <dbReference type="ARBA" id="ARBA00007931"/>
    </source>
</evidence>
<evidence type="ECO:0000259" key="13">
    <source>
        <dbReference type="Pfam" id="PF17820"/>
    </source>
</evidence>
<gene>
    <name evidence="14" type="ORF">A3F02_03525</name>
</gene>
<dbReference type="Pfam" id="PF02163">
    <property type="entry name" value="Peptidase_M50"/>
    <property type="match status" value="1"/>
</dbReference>
<evidence type="ECO:0000259" key="12">
    <source>
        <dbReference type="Pfam" id="PF02163"/>
    </source>
</evidence>
<reference evidence="14 15" key="1">
    <citation type="journal article" date="2016" name="Nat. Commun.">
        <title>Thousands of microbial genomes shed light on interconnected biogeochemical processes in an aquifer system.</title>
        <authorList>
            <person name="Anantharaman K."/>
            <person name="Brown C.T."/>
            <person name="Hug L.A."/>
            <person name="Sharon I."/>
            <person name="Castelle C.J."/>
            <person name="Probst A.J."/>
            <person name="Thomas B.C."/>
            <person name="Singh A."/>
            <person name="Wilkins M.J."/>
            <person name="Karaoz U."/>
            <person name="Brodie E.L."/>
            <person name="Williams K.H."/>
            <person name="Hubbard S.S."/>
            <person name="Banfield J.F."/>
        </authorList>
    </citation>
    <scope>NUCLEOTIDE SEQUENCE [LARGE SCALE GENOMIC DNA]</scope>
</reference>
<organism evidence="14 15">
    <name type="scientific">Candidatus Curtissbacteria bacterium RIFCSPHIGHO2_12_FULL_38_9b</name>
    <dbReference type="NCBI Taxonomy" id="1797720"/>
    <lineage>
        <taxon>Bacteria</taxon>
        <taxon>Candidatus Curtissiibacteriota</taxon>
    </lineage>
</organism>
<evidence type="ECO:0000256" key="9">
    <source>
        <dbReference type="ARBA" id="ARBA00023049"/>
    </source>
</evidence>
<dbReference type="InterPro" id="IPR036034">
    <property type="entry name" value="PDZ_sf"/>
</dbReference>
<dbReference type="CDD" id="cd06163">
    <property type="entry name" value="S2P-M50_PDZ_RseP-like"/>
    <property type="match status" value="1"/>
</dbReference>
<keyword evidence="4" id="KW-0645">Protease</keyword>
<dbReference type="InterPro" id="IPR004387">
    <property type="entry name" value="Pept_M50_Zn"/>
</dbReference>
<comment type="caution">
    <text evidence="14">The sequence shown here is derived from an EMBL/GenBank/DDBJ whole genome shotgun (WGS) entry which is preliminary data.</text>
</comment>
<evidence type="ECO:0000256" key="8">
    <source>
        <dbReference type="ARBA" id="ARBA00022989"/>
    </source>
</evidence>
<comment type="cofactor">
    <cofactor evidence="1">
        <name>Zn(2+)</name>
        <dbReference type="ChEBI" id="CHEBI:29105"/>
    </cofactor>
</comment>
<keyword evidence="8 11" id="KW-1133">Transmembrane helix</keyword>
<evidence type="ECO:0000256" key="5">
    <source>
        <dbReference type="ARBA" id="ARBA00022692"/>
    </source>
</evidence>
<dbReference type="SUPFAM" id="SSF50156">
    <property type="entry name" value="PDZ domain-like"/>
    <property type="match status" value="1"/>
</dbReference>
<dbReference type="InterPro" id="IPR041489">
    <property type="entry name" value="PDZ_6"/>
</dbReference>
<keyword evidence="9" id="KW-0482">Metalloprotease</keyword>
<accession>A0A1F5GWD4</accession>
<evidence type="ECO:0008006" key="16">
    <source>
        <dbReference type="Google" id="ProtNLM"/>
    </source>
</evidence>
<comment type="similarity">
    <text evidence="3">Belongs to the peptidase M50B family.</text>
</comment>
<keyword evidence="10 11" id="KW-0472">Membrane</keyword>
<protein>
    <recommendedName>
        <fullName evidence="16">PDZ domain-containing protein</fullName>
    </recommendedName>
</protein>
<comment type="subcellular location">
    <subcellularLocation>
        <location evidence="2">Membrane</location>
        <topology evidence="2">Multi-pass membrane protein</topology>
    </subcellularLocation>
</comment>
<dbReference type="PANTHER" id="PTHR42837">
    <property type="entry name" value="REGULATOR OF SIGMA-E PROTEASE RSEP"/>
    <property type="match status" value="1"/>
</dbReference>
<evidence type="ECO:0000256" key="1">
    <source>
        <dbReference type="ARBA" id="ARBA00001947"/>
    </source>
</evidence>
<dbReference type="AlphaFoldDB" id="A0A1F5GWD4"/>
<dbReference type="GO" id="GO:0006508">
    <property type="term" value="P:proteolysis"/>
    <property type="evidence" value="ECO:0007669"/>
    <property type="project" value="UniProtKB-KW"/>
</dbReference>
<keyword evidence="7" id="KW-0862">Zinc</keyword>
<dbReference type="GO" id="GO:0004222">
    <property type="term" value="F:metalloendopeptidase activity"/>
    <property type="evidence" value="ECO:0007669"/>
    <property type="project" value="InterPro"/>
</dbReference>
<dbReference type="Gene3D" id="2.30.42.10">
    <property type="match status" value="1"/>
</dbReference>
<dbReference type="InterPro" id="IPR008915">
    <property type="entry name" value="Peptidase_M50"/>
</dbReference>
<evidence type="ECO:0000256" key="10">
    <source>
        <dbReference type="ARBA" id="ARBA00023136"/>
    </source>
</evidence>
<evidence type="ECO:0000313" key="15">
    <source>
        <dbReference type="Proteomes" id="UP000176666"/>
    </source>
</evidence>
<keyword evidence="6" id="KW-0378">Hydrolase</keyword>
<evidence type="ECO:0000256" key="7">
    <source>
        <dbReference type="ARBA" id="ARBA00022833"/>
    </source>
</evidence>
<sequence length="369" mass="40456">MVAILVFILILSVLVLLHELGHFIMAKRAGIGVEEFGFGIPPRLWGKKIRGTIYSVNWLPFGGFVRLVGEDPLDKHIKQKNSFYTKTLSQRASVVLAGVVVNFILAVVLFYIVLFALGFKASLPLIVEHKFKFVNQSKQVLVVDVASQSSADSAGIKLGDSILAINNQKINSIDQLQTIVRASQDENLVLLIENPVNNKVRTVNAKPAYSEELKAPALGIGLGELVVLNYQTLGQKLYSGFIHSYNTVEYSLKVFSQLIGYAISQKDIRPVSEGVSGPVGIASITSQAVAMGPLTVLQLVALLSLNLALINVLPIPALDGGRFLFIFIELITRHRVNPAFEKWAHTIGFGLLIALIFLITYNDIIKLVR</sequence>
<dbReference type="EMBL" id="MFBJ01000030">
    <property type="protein sequence ID" value="OGD96158.1"/>
    <property type="molecule type" value="Genomic_DNA"/>
</dbReference>
<evidence type="ECO:0000256" key="11">
    <source>
        <dbReference type="SAM" id="Phobius"/>
    </source>
</evidence>
<feature type="domain" description="PDZ" evidence="13">
    <location>
        <begin position="142"/>
        <end position="193"/>
    </location>
</feature>
<dbReference type="Pfam" id="PF17820">
    <property type="entry name" value="PDZ_6"/>
    <property type="match status" value="1"/>
</dbReference>
<dbReference type="Proteomes" id="UP000176666">
    <property type="component" value="Unassembled WGS sequence"/>
</dbReference>
<name>A0A1F5GWD4_9BACT</name>
<evidence type="ECO:0000256" key="4">
    <source>
        <dbReference type="ARBA" id="ARBA00022670"/>
    </source>
</evidence>
<dbReference type="GO" id="GO:0016020">
    <property type="term" value="C:membrane"/>
    <property type="evidence" value="ECO:0007669"/>
    <property type="project" value="UniProtKB-SubCell"/>
</dbReference>
<feature type="transmembrane region" description="Helical" evidence="11">
    <location>
        <begin position="94"/>
        <end position="117"/>
    </location>
</feature>